<dbReference type="SUPFAM" id="SSF53756">
    <property type="entry name" value="UDP-Glycosyltransferase/glycogen phosphorylase"/>
    <property type="match status" value="1"/>
</dbReference>
<keyword evidence="3" id="KW-1185">Reference proteome</keyword>
<accession>A0ABW3WMQ5</accession>
<dbReference type="Gene3D" id="3.40.50.2000">
    <property type="entry name" value="Glycogen Phosphorylase B"/>
    <property type="match status" value="1"/>
</dbReference>
<protein>
    <submittedName>
        <fullName evidence="2">Glycosyltransferase</fullName>
    </submittedName>
</protein>
<organism evidence="2 3">
    <name type="scientific">Lutibacter holmesii</name>
    <dbReference type="NCBI Taxonomy" id="1137985"/>
    <lineage>
        <taxon>Bacteria</taxon>
        <taxon>Pseudomonadati</taxon>
        <taxon>Bacteroidota</taxon>
        <taxon>Flavobacteriia</taxon>
        <taxon>Flavobacteriales</taxon>
        <taxon>Flavobacteriaceae</taxon>
        <taxon>Lutibacter</taxon>
    </lineage>
</organism>
<dbReference type="Pfam" id="PF04101">
    <property type="entry name" value="Glyco_tran_28_C"/>
    <property type="match status" value="1"/>
</dbReference>
<proteinExistence type="predicted"/>
<dbReference type="EMBL" id="JBHTMV010000003">
    <property type="protein sequence ID" value="MFD1292973.1"/>
    <property type="molecule type" value="Genomic_DNA"/>
</dbReference>
<reference evidence="3" key="1">
    <citation type="journal article" date="2019" name="Int. J. Syst. Evol. Microbiol.">
        <title>The Global Catalogue of Microorganisms (GCM) 10K type strain sequencing project: providing services to taxonomists for standard genome sequencing and annotation.</title>
        <authorList>
            <consortium name="The Broad Institute Genomics Platform"/>
            <consortium name="The Broad Institute Genome Sequencing Center for Infectious Disease"/>
            <person name="Wu L."/>
            <person name="Ma J."/>
        </authorList>
    </citation>
    <scope>NUCLEOTIDE SEQUENCE [LARGE SCALE GENOMIC DNA]</scope>
    <source>
        <strain evidence="3">CCUG 62221</strain>
    </source>
</reference>
<evidence type="ECO:0000313" key="3">
    <source>
        <dbReference type="Proteomes" id="UP001597241"/>
    </source>
</evidence>
<name>A0ABW3WMQ5_9FLAO</name>
<dbReference type="InterPro" id="IPR007235">
    <property type="entry name" value="Glyco_trans_28_C"/>
</dbReference>
<evidence type="ECO:0000313" key="2">
    <source>
        <dbReference type="EMBL" id="MFD1292973.1"/>
    </source>
</evidence>
<comment type="caution">
    <text evidence="2">The sequence shown here is derived from an EMBL/GenBank/DDBJ whole genome shotgun (WGS) entry which is preliminary data.</text>
</comment>
<gene>
    <name evidence="2" type="ORF">ACFQ5N_03900</name>
</gene>
<dbReference type="Proteomes" id="UP001597241">
    <property type="component" value="Unassembled WGS sequence"/>
</dbReference>
<feature type="domain" description="Glycosyl transferase family 28 C-terminal" evidence="1">
    <location>
        <begin position="139"/>
        <end position="247"/>
    </location>
</feature>
<evidence type="ECO:0000259" key="1">
    <source>
        <dbReference type="Pfam" id="PF04101"/>
    </source>
</evidence>
<sequence>MPSVFLAVKKERKIVDEIIEKEHILGVISDNRFGVRSKKVPSVYITHQLQVLSGNTTYFTSKVHQKIWEKFDECWIPDTASTPNLSGKLGHLQSSKFKLKYIGILSRLNYFKTTLKYDLLVLLSGPEPQRSILESKVLTALKNYQGKVLFVRGALKNAAALQTAENIEVNNYLLSLDLEKAINESKLVLARSGYSTIMDLAVLGKKAFFIPTPGQFEQEYLAEKLSKESIAPFSTQDKFKIEDLKKANNFKGLQAIKSELNLNLFELFKGK</sequence>
<dbReference type="RefSeq" id="WP_386807901.1">
    <property type="nucleotide sequence ID" value="NZ_JBHTMV010000003.1"/>
</dbReference>